<dbReference type="FunCoup" id="A0A7E5W663">
    <property type="interactions" value="34"/>
</dbReference>
<reference evidence="14" key="1">
    <citation type="submission" date="2025-08" db="UniProtKB">
        <authorList>
            <consortium name="RefSeq"/>
        </authorList>
    </citation>
    <scope>IDENTIFICATION</scope>
</reference>
<gene>
    <name evidence="14" type="primary">LOC113499444</name>
</gene>
<dbReference type="Pfam" id="PF03769">
    <property type="entry name" value="Attacin_C"/>
    <property type="match status" value="1"/>
</dbReference>
<dbReference type="GeneID" id="113499444"/>
<dbReference type="GO" id="GO:0045087">
    <property type="term" value="P:innate immune response"/>
    <property type="evidence" value="ECO:0007669"/>
    <property type="project" value="UniProtKB-KW"/>
</dbReference>
<dbReference type="OrthoDB" id="7441167at2759"/>
<evidence type="ECO:0000256" key="9">
    <source>
        <dbReference type="ARBA" id="ARBA00023022"/>
    </source>
</evidence>
<evidence type="ECO:0000313" key="14">
    <source>
        <dbReference type="RefSeq" id="XP_026735726.1"/>
    </source>
</evidence>
<keyword evidence="13" id="KW-1185">Reference proteome</keyword>
<feature type="domain" description="Attacin C-terminal" evidence="12">
    <location>
        <begin position="129"/>
        <end position="248"/>
    </location>
</feature>
<feature type="signal peptide" evidence="10">
    <location>
        <begin position="1"/>
        <end position="18"/>
    </location>
</feature>
<dbReference type="InterPro" id="IPR005520">
    <property type="entry name" value="Attacin_N"/>
</dbReference>
<evidence type="ECO:0000256" key="10">
    <source>
        <dbReference type="SAM" id="SignalP"/>
    </source>
</evidence>
<evidence type="ECO:0000256" key="7">
    <source>
        <dbReference type="ARBA" id="ARBA00022729"/>
    </source>
</evidence>
<evidence type="ECO:0000256" key="5">
    <source>
        <dbReference type="ARBA" id="ARBA00022588"/>
    </source>
</evidence>
<dbReference type="AlphaFoldDB" id="A0A7E5W663"/>
<evidence type="ECO:0000256" key="4">
    <source>
        <dbReference type="ARBA" id="ARBA00022529"/>
    </source>
</evidence>
<accession>A0A7E5W663</accession>
<evidence type="ECO:0000259" key="11">
    <source>
        <dbReference type="Pfam" id="PF03768"/>
    </source>
</evidence>
<keyword evidence="4" id="KW-0929">Antimicrobial</keyword>
<feature type="chain" id="PRO_5028986021" evidence="10">
    <location>
        <begin position="19"/>
        <end position="251"/>
    </location>
</feature>
<keyword evidence="8" id="KW-0391">Immunity</keyword>
<name>A0A7E5W663_TRINI</name>
<comment type="similarity">
    <text evidence="2">Belongs to the attacin/sarcotoxin-2 family.</text>
</comment>
<organism evidence="13 14">
    <name type="scientific">Trichoplusia ni</name>
    <name type="common">Cabbage looper</name>
    <dbReference type="NCBI Taxonomy" id="7111"/>
    <lineage>
        <taxon>Eukaryota</taxon>
        <taxon>Metazoa</taxon>
        <taxon>Ecdysozoa</taxon>
        <taxon>Arthropoda</taxon>
        <taxon>Hexapoda</taxon>
        <taxon>Insecta</taxon>
        <taxon>Pterygota</taxon>
        <taxon>Neoptera</taxon>
        <taxon>Endopterygota</taxon>
        <taxon>Lepidoptera</taxon>
        <taxon>Glossata</taxon>
        <taxon>Ditrysia</taxon>
        <taxon>Noctuoidea</taxon>
        <taxon>Noctuidae</taxon>
        <taxon>Plusiinae</taxon>
        <taxon>Trichoplusia</taxon>
    </lineage>
</organism>
<dbReference type="Proteomes" id="UP000322000">
    <property type="component" value="Chromosome 12"/>
</dbReference>
<keyword evidence="6" id="KW-0165">Cleavage on pair of basic residues</keyword>
<evidence type="ECO:0000313" key="13">
    <source>
        <dbReference type="Proteomes" id="UP000322000"/>
    </source>
</evidence>
<dbReference type="KEGG" id="tnl:113499444"/>
<sequence length="251" mass="27535">MCSLKLFLGLVLLASVNARNLFFGENGELLSFSEEGQWFNVDEEEQEPQDAYFDRTRTRRDVQGSVTLKSDGGMSTRAQVPIAHNENNVLSAVGSMDLNNQLQPAGNSLGLQLDNIKGHSLSVSHDKIPGFGKSLTAAGSYNIVNTQPHDLNARAFVSRNMPDFPGAPNFNTVGGGLNYMYDKKIGASLGMAHTPFLDRKDYSAMGNFNVFKNPTSSVDFNAGFKKFDTPFMKSGWEPNFGLTFSRSFGNH</sequence>
<dbReference type="GO" id="GO:0042742">
    <property type="term" value="P:defense response to bacterium"/>
    <property type="evidence" value="ECO:0007669"/>
    <property type="project" value="UniProtKB-KW"/>
</dbReference>
<evidence type="ECO:0000256" key="3">
    <source>
        <dbReference type="ARBA" id="ARBA00022525"/>
    </source>
</evidence>
<evidence type="ECO:0000259" key="12">
    <source>
        <dbReference type="Pfam" id="PF03769"/>
    </source>
</evidence>
<evidence type="ECO:0000256" key="6">
    <source>
        <dbReference type="ARBA" id="ARBA00022685"/>
    </source>
</evidence>
<dbReference type="InParanoid" id="A0A7E5W663"/>
<comment type="subcellular location">
    <subcellularLocation>
        <location evidence="1">Secreted</location>
    </subcellularLocation>
</comment>
<evidence type="ECO:0000256" key="1">
    <source>
        <dbReference type="ARBA" id="ARBA00004613"/>
    </source>
</evidence>
<keyword evidence="7 10" id="KW-0732">Signal</keyword>
<protein>
    <submittedName>
        <fullName evidence="14">Attacin-A-like</fullName>
    </submittedName>
</protein>
<dbReference type="Pfam" id="PF03768">
    <property type="entry name" value="Attacin_N"/>
    <property type="match status" value="1"/>
</dbReference>
<keyword evidence="3" id="KW-0964">Secreted</keyword>
<proteinExistence type="inferred from homology"/>
<evidence type="ECO:0000256" key="8">
    <source>
        <dbReference type="ARBA" id="ARBA00022859"/>
    </source>
</evidence>
<dbReference type="GO" id="GO:0005576">
    <property type="term" value="C:extracellular region"/>
    <property type="evidence" value="ECO:0007669"/>
    <property type="project" value="UniProtKB-SubCell"/>
</dbReference>
<feature type="domain" description="Attacin N-terminal" evidence="11">
    <location>
        <begin position="63"/>
        <end position="125"/>
    </location>
</feature>
<evidence type="ECO:0000256" key="2">
    <source>
        <dbReference type="ARBA" id="ARBA00007550"/>
    </source>
</evidence>
<keyword evidence="5" id="KW-0399">Innate immunity</keyword>
<dbReference type="InterPro" id="IPR005521">
    <property type="entry name" value="Attacin_C"/>
</dbReference>
<keyword evidence="9" id="KW-0044">Antibiotic</keyword>
<dbReference type="RefSeq" id="XP_026735726.1">
    <property type="nucleotide sequence ID" value="XM_026879925.1"/>
</dbReference>